<keyword evidence="3" id="KW-0472">Membrane</keyword>
<dbReference type="InterPro" id="IPR036864">
    <property type="entry name" value="Zn2-C6_fun-type_DNA-bd_sf"/>
</dbReference>
<dbReference type="Gene3D" id="4.10.240.10">
    <property type="entry name" value="Zn(2)-C6 fungal-type DNA-binding domain"/>
    <property type="match status" value="1"/>
</dbReference>
<protein>
    <recommendedName>
        <fullName evidence="4">Zn(2)-C6 fungal-type domain-containing protein</fullName>
    </recommendedName>
</protein>
<dbReference type="AlphaFoldDB" id="G2XH27"/>
<evidence type="ECO:0000313" key="5">
    <source>
        <dbReference type="EMBL" id="EGY19125.1"/>
    </source>
</evidence>
<keyword evidence="6" id="KW-1185">Reference proteome</keyword>
<dbReference type="PANTHER" id="PTHR38791">
    <property type="entry name" value="ZN(II)2CYS6 TRANSCRIPTION FACTOR (EUROFUNG)-RELATED-RELATED"/>
    <property type="match status" value="1"/>
</dbReference>
<dbReference type="PROSITE" id="PS50048">
    <property type="entry name" value="ZN2_CY6_FUNGAL_2"/>
    <property type="match status" value="1"/>
</dbReference>
<dbReference type="PROSITE" id="PS00463">
    <property type="entry name" value="ZN2_CY6_FUNGAL_1"/>
    <property type="match status" value="1"/>
</dbReference>
<dbReference type="GO" id="GO:0000981">
    <property type="term" value="F:DNA-binding transcription factor activity, RNA polymerase II-specific"/>
    <property type="evidence" value="ECO:0007669"/>
    <property type="project" value="InterPro"/>
</dbReference>
<dbReference type="CDD" id="cd00067">
    <property type="entry name" value="GAL4"/>
    <property type="match status" value="1"/>
</dbReference>
<dbReference type="SMART" id="SM00066">
    <property type="entry name" value="GAL4"/>
    <property type="match status" value="1"/>
</dbReference>
<dbReference type="Proteomes" id="UP000001611">
    <property type="component" value="Chromosome 7"/>
</dbReference>
<sequence>MVYCGKPSRGCQMCRTRRIKCDETKPTCNQCTKSRRQCPGYKDEFDLVFRNETKATERRAQKANRKALGKGKDVEPPAQPQVQVTKSASSSPASQDGFSIVIPMLDVPVEQMASCHFVSNYVLIPRQGSTRGFHEYLLPLLKSEMPSSHLHHAFNACALASLGNRPNASATKLNAKALGHYTKALAATHIALQHPEQGKSDATLASVLMLGLFENITARQMGMFAWGSHIEGAIQLVKARGRKQLRTKTGFLLFVAVRTQMIIHTLTTCTAPIMGVEWWLSDAVKDEAAAISQRFAIKTAELRAEATRLMSTMARCPENIDIMLDMIRRAQTVDQEAMNWLQNLPEHFRFKTVAWEDHVPHGDYEKAEVFPGRVDIYQDFWIASVLNMARVCRLILASVIVRCAAWVCSPVDYRTTPEYASAARTCVDTITDIVASVPYQLGWHLKRPEVMERANLSGFACGVEDALKGLPGYFLTWPLAILHGQDYTTDAQRCHPQVSDDRGRVAAQGVGFSEAKWVATWPSVITMNAILAPERMFGGVASSLRAGLPVDAGFRFVIQASHGVVGPHRPVWCFCRSVTAFGVMHPAAVSSIASRCAMCAQVRRGSVRRGSLLLARLVLDLAAAEVPRLDDPALGLVDVLFVGDVLDADADAVLGEDDVLLAHALRGGALDLDDGEVDLPADPGEGAEDEEGDDEGDELSVFVSSSSFLFVLLLLLVFLLLVRLPRLRSRAAAGMLTLVETWLRRRGGIRVPWSCLALECRGGESRMADGVGAKK</sequence>
<evidence type="ECO:0000256" key="2">
    <source>
        <dbReference type="SAM" id="MobiDB-lite"/>
    </source>
</evidence>
<evidence type="ECO:0000256" key="3">
    <source>
        <dbReference type="SAM" id="Phobius"/>
    </source>
</evidence>
<feature type="compositionally biased region" description="Polar residues" evidence="2">
    <location>
        <begin position="80"/>
        <end position="94"/>
    </location>
</feature>
<dbReference type="InterPro" id="IPR053175">
    <property type="entry name" value="DHMBA_Reg_Transcription_Factor"/>
</dbReference>
<dbReference type="Pfam" id="PF11951">
    <property type="entry name" value="Fungal_trans_2"/>
    <property type="match status" value="1"/>
</dbReference>
<gene>
    <name evidence="5" type="ORF">VDAG_09459</name>
</gene>
<feature type="transmembrane region" description="Helical" evidence="3">
    <location>
        <begin position="699"/>
        <end position="722"/>
    </location>
</feature>
<keyword evidence="3" id="KW-0812">Transmembrane</keyword>
<accession>G2XH27</accession>
<dbReference type="Pfam" id="PF00172">
    <property type="entry name" value="Zn_clus"/>
    <property type="match status" value="1"/>
</dbReference>
<dbReference type="RefSeq" id="XP_009656715.1">
    <property type="nucleotide sequence ID" value="XM_009658420.1"/>
</dbReference>
<reference evidence="5 6" key="1">
    <citation type="submission" date="2008-03" db="EMBL/GenBank/DDBJ databases">
        <title>The Genome Sequence of Verticillium dahliae VdLs.17.</title>
        <authorList>
            <consortium name="The Broad Institute Genome Sequencing Platform"/>
            <person name="Ma L.-J.J."/>
            <person name="Klosterman S.J."/>
            <person name="Subbarao K."/>
            <person name="Dobinson K."/>
            <person name="Veronese P."/>
            <person name="Kang S."/>
            <person name="Gold S.E."/>
            <person name="Young S."/>
            <person name="Jaffe D."/>
            <person name="Gnerre S."/>
            <person name="Berlin A."/>
            <person name="Heiman D."/>
            <person name="Hepburn T."/>
            <person name="Sykes S."/>
            <person name="Alvarado L."/>
            <person name="Kodira C.D."/>
            <person name="Lander E."/>
            <person name="Galagan J."/>
            <person name="Nusbaum C."/>
            <person name="Birren B."/>
        </authorList>
    </citation>
    <scope>NUCLEOTIDE SEQUENCE [LARGE SCALE GENOMIC DNA]</scope>
    <source>
        <strain evidence="6">VdLs.17 / ATCC MYA-4575 / FGSC 10137</strain>
    </source>
</reference>
<organism evidence="5 6">
    <name type="scientific">Verticillium dahliae (strain VdLs.17 / ATCC MYA-4575 / FGSC 10137)</name>
    <name type="common">Verticillium wilt</name>
    <dbReference type="NCBI Taxonomy" id="498257"/>
    <lineage>
        <taxon>Eukaryota</taxon>
        <taxon>Fungi</taxon>
        <taxon>Dikarya</taxon>
        <taxon>Ascomycota</taxon>
        <taxon>Pezizomycotina</taxon>
        <taxon>Sordariomycetes</taxon>
        <taxon>Hypocreomycetidae</taxon>
        <taxon>Glomerellales</taxon>
        <taxon>Plectosphaerellaceae</taxon>
        <taxon>Verticillium</taxon>
    </lineage>
</organism>
<dbReference type="KEGG" id="vda:VDAG_09459"/>
<dbReference type="eggNOG" id="ENOG502S0C8">
    <property type="taxonomic scope" value="Eukaryota"/>
</dbReference>
<dbReference type="InterPro" id="IPR001138">
    <property type="entry name" value="Zn2Cys6_DnaBD"/>
</dbReference>
<dbReference type="InParanoid" id="G2XH27"/>
<dbReference type="EMBL" id="DS572720">
    <property type="protein sequence ID" value="EGY19125.1"/>
    <property type="molecule type" value="Genomic_DNA"/>
</dbReference>
<dbReference type="PANTHER" id="PTHR38791:SF13">
    <property type="entry name" value="ZN(2)-C6 FUNGAL-TYPE DOMAIN-CONTAINING PROTEIN"/>
    <property type="match status" value="1"/>
</dbReference>
<dbReference type="HOGENOM" id="CLU_361006_0_0_1"/>
<dbReference type="SUPFAM" id="SSF57701">
    <property type="entry name" value="Zn2/Cys6 DNA-binding domain"/>
    <property type="match status" value="1"/>
</dbReference>
<keyword evidence="1" id="KW-0539">Nucleus</keyword>
<dbReference type="OrthoDB" id="4314040at2759"/>
<dbReference type="GeneID" id="20710922"/>
<keyword evidence="3" id="KW-1133">Transmembrane helix</keyword>
<evidence type="ECO:0000259" key="4">
    <source>
        <dbReference type="PROSITE" id="PS50048"/>
    </source>
</evidence>
<evidence type="ECO:0000313" key="6">
    <source>
        <dbReference type="Proteomes" id="UP000001611"/>
    </source>
</evidence>
<feature type="region of interest" description="Disordered" evidence="2">
    <location>
        <begin position="56"/>
        <end position="94"/>
    </location>
</feature>
<dbReference type="GO" id="GO:0008270">
    <property type="term" value="F:zinc ion binding"/>
    <property type="evidence" value="ECO:0007669"/>
    <property type="project" value="InterPro"/>
</dbReference>
<proteinExistence type="predicted"/>
<dbReference type="InterPro" id="IPR021858">
    <property type="entry name" value="Fun_TF"/>
</dbReference>
<feature type="domain" description="Zn(2)-C6 fungal-type" evidence="4">
    <location>
        <begin position="10"/>
        <end position="38"/>
    </location>
</feature>
<name>G2XH27_VERDV</name>
<evidence type="ECO:0000256" key="1">
    <source>
        <dbReference type="ARBA" id="ARBA00023242"/>
    </source>
</evidence>
<feature type="region of interest" description="Disordered" evidence="2">
    <location>
        <begin position="674"/>
        <end position="697"/>
    </location>
</feature>
<dbReference type="OMA" id="TIMSTDD"/>